<gene>
    <name evidence="8" type="ORF">AUC70_15590</name>
</gene>
<feature type="region of interest" description="Disordered" evidence="5">
    <location>
        <begin position="1"/>
        <end position="32"/>
    </location>
</feature>
<name>A0A1E3VRZ5_9HYPH</name>
<dbReference type="GO" id="GO:0140359">
    <property type="term" value="F:ABC-type transporter activity"/>
    <property type="evidence" value="ECO:0007669"/>
    <property type="project" value="InterPro"/>
</dbReference>
<feature type="transmembrane region" description="Helical" evidence="6">
    <location>
        <begin position="260"/>
        <end position="282"/>
    </location>
</feature>
<feature type="region of interest" description="Disordered" evidence="5">
    <location>
        <begin position="477"/>
        <end position="518"/>
    </location>
</feature>
<keyword evidence="4 6" id="KW-0472">Membrane</keyword>
<feature type="domain" description="ABC transmembrane type-1" evidence="7">
    <location>
        <begin position="74"/>
        <end position="318"/>
    </location>
</feature>
<keyword evidence="3 6" id="KW-1133">Transmembrane helix</keyword>
<reference evidence="8 9" key="1">
    <citation type="journal article" date="2016" name="Environ. Microbiol.">
        <title>New Methyloceanibacter diversity from North Sea sediments includes methanotroph containing solely the soluble methane monooxygenase.</title>
        <authorList>
            <person name="Vekeman B."/>
            <person name="Kerckhof F.M."/>
            <person name="Cremers G."/>
            <person name="de Vos P."/>
            <person name="Vandamme P."/>
            <person name="Boon N."/>
            <person name="Op den Camp H.J."/>
            <person name="Heylen K."/>
        </authorList>
    </citation>
    <scope>NUCLEOTIDE SEQUENCE [LARGE SCALE GENOMIC DNA]</scope>
    <source>
        <strain evidence="8 9">R-67176</strain>
    </source>
</reference>
<dbReference type="AlphaFoldDB" id="A0A1E3VRZ5"/>
<feature type="transmembrane region" description="Helical" evidence="6">
    <location>
        <begin position="148"/>
        <end position="169"/>
    </location>
</feature>
<feature type="region of interest" description="Disordered" evidence="5">
    <location>
        <begin position="340"/>
        <end position="359"/>
    </location>
</feature>
<comment type="caution">
    <text evidence="8">The sequence shown here is derived from an EMBL/GenBank/DDBJ whole genome shotgun (WGS) entry which is preliminary data.</text>
</comment>
<dbReference type="InterPro" id="IPR036640">
    <property type="entry name" value="ABC1_TM_sf"/>
</dbReference>
<dbReference type="GO" id="GO:0005524">
    <property type="term" value="F:ATP binding"/>
    <property type="evidence" value="ECO:0007669"/>
    <property type="project" value="InterPro"/>
</dbReference>
<dbReference type="STRING" id="1774970.AUC70_15590"/>
<evidence type="ECO:0000256" key="2">
    <source>
        <dbReference type="ARBA" id="ARBA00022692"/>
    </source>
</evidence>
<dbReference type="EMBL" id="LPWE01000005">
    <property type="protein sequence ID" value="ODR96308.1"/>
    <property type="molecule type" value="Genomic_DNA"/>
</dbReference>
<evidence type="ECO:0000313" key="8">
    <source>
        <dbReference type="EMBL" id="ODR96308.1"/>
    </source>
</evidence>
<evidence type="ECO:0000256" key="3">
    <source>
        <dbReference type="ARBA" id="ARBA00022989"/>
    </source>
</evidence>
<evidence type="ECO:0000256" key="4">
    <source>
        <dbReference type="ARBA" id="ARBA00023136"/>
    </source>
</evidence>
<evidence type="ECO:0000313" key="9">
    <source>
        <dbReference type="Proteomes" id="UP000094172"/>
    </source>
</evidence>
<dbReference type="GO" id="GO:0005886">
    <property type="term" value="C:plasma membrane"/>
    <property type="evidence" value="ECO:0007669"/>
    <property type="project" value="UniProtKB-SubCell"/>
</dbReference>
<dbReference type="PROSITE" id="PS50929">
    <property type="entry name" value="ABC_TM1F"/>
    <property type="match status" value="1"/>
</dbReference>
<feature type="transmembrane region" description="Helical" evidence="6">
    <location>
        <begin position="288"/>
        <end position="309"/>
    </location>
</feature>
<keyword evidence="2 6" id="KW-0812">Transmembrane</keyword>
<protein>
    <recommendedName>
        <fullName evidence="7">ABC transmembrane type-1 domain-containing protein</fullName>
    </recommendedName>
</protein>
<evidence type="ECO:0000256" key="5">
    <source>
        <dbReference type="SAM" id="MobiDB-lite"/>
    </source>
</evidence>
<keyword evidence="9" id="KW-1185">Reference proteome</keyword>
<feature type="region of interest" description="Disordered" evidence="5">
    <location>
        <begin position="380"/>
        <end position="431"/>
    </location>
</feature>
<feature type="compositionally biased region" description="Basic and acidic residues" evidence="5">
    <location>
        <begin position="1"/>
        <end position="13"/>
    </location>
</feature>
<comment type="subcellular location">
    <subcellularLocation>
        <location evidence="1">Cell membrane</location>
        <topology evidence="1">Multi-pass membrane protein</topology>
    </subcellularLocation>
</comment>
<dbReference type="SUPFAM" id="SSF90123">
    <property type="entry name" value="ABC transporter transmembrane region"/>
    <property type="match status" value="1"/>
</dbReference>
<evidence type="ECO:0000256" key="6">
    <source>
        <dbReference type="SAM" id="Phobius"/>
    </source>
</evidence>
<dbReference type="InterPro" id="IPR011527">
    <property type="entry name" value="ABC1_TM_dom"/>
</dbReference>
<organism evidence="8 9">
    <name type="scientific">Methyloceanibacter stevinii</name>
    <dbReference type="NCBI Taxonomy" id="1774970"/>
    <lineage>
        <taxon>Bacteria</taxon>
        <taxon>Pseudomonadati</taxon>
        <taxon>Pseudomonadota</taxon>
        <taxon>Alphaproteobacteria</taxon>
        <taxon>Hyphomicrobiales</taxon>
        <taxon>Hyphomicrobiaceae</taxon>
        <taxon>Methyloceanibacter</taxon>
    </lineage>
</organism>
<dbReference type="Gene3D" id="1.20.1560.10">
    <property type="entry name" value="ABC transporter type 1, transmembrane domain"/>
    <property type="match status" value="1"/>
</dbReference>
<evidence type="ECO:0000256" key="1">
    <source>
        <dbReference type="ARBA" id="ARBA00004651"/>
    </source>
</evidence>
<feature type="transmembrane region" description="Helical" evidence="6">
    <location>
        <begin position="175"/>
        <end position="193"/>
    </location>
</feature>
<accession>A0A1E3VRZ5</accession>
<proteinExistence type="predicted"/>
<dbReference type="Proteomes" id="UP000094172">
    <property type="component" value="Unassembled WGS sequence"/>
</dbReference>
<evidence type="ECO:0000259" key="7">
    <source>
        <dbReference type="PROSITE" id="PS50929"/>
    </source>
</evidence>
<sequence length="518" mass="56534">MHLSRPREPDESARPCPALPAERGALGHGPRCPAVDHGAAHGRGPAWPVGLVHHASGLAGIAGIGIAFDFFRPSAGVRFLALGRAAARYGERLLTHDATLRALAKLRVRLLEQEATRDARGLMQLRSEGVLTRIVADVDALDGLALRLLLPVTAALLAHVAVFWVLGWLVGWPMAWAILIGYVPFAALILWHLGREGLHPSHTAEIEAQGLRRGLIDTIRDREALILRGRIGAREDVLLTTDGRLRQAAKQLDEAERAAAFRLSVLVTLVAGAALAIGGWLVTENGTGAAVAAIGVFVALALAETVLPLRRGFAELGRMAGAAQRIGGFDAAQPLRTAIPTSSARQPAPAPTRGDEPAVLTIRRPDFSLDLRAATPPLSRARVASARRHSCCRSPGSWRRTRRTAAGKSPFSESRRPIGKRRRSGRLSPWSPNAAHFCAARSARIWPWPPTRPTTRCGRPWRRRISSTRSRARWVGYTTRRERRRSLRRASQETMPRARRAETPPPAAARRAHRRARR</sequence>